<evidence type="ECO:0000313" key="5">
    <source>
        <dbReference type="Proteomes" id="UP000199150"/>
    </source>
</evidence>
<feature type="transmembrane region" description="Helical" evidence="1">
    <location>
        <begin position="271"/>
        <end position="292"/>
    </location>
</feature>
<dbReference type="Pfam" id="PF02308">
    <property type="entry name" value="MgtC"/>
    <property type="match status" value="1"/>
</dbReference>
<feature type="transmembrane region" description="Helical" evidence="1">
    <location>
        <begin position="241"/>
        <end position="265"/>
    </location>
</feature>
<evidence type="ECO:0000259" key="3">
    <source>
        <dbReference type="Pfam" id="PF13194"/>
    </source>
</evidence>
<dbReference type="Proteomes" id="UP000199150">
    <property type="component" value="Unassembled WGS sequence"/>
</dbReference>
<keyword evidence="5" id="KW-1185">Reference proteome</keyword>
<feature type="transmembrane region" description="Helical" evidence="1">
    <location>
        <begin position="42"/>
        <end position="61"/>
    </location>
</feature>
<accession>A0A1G4S3H7</accession>
<dbReference type="InterPro" id="IPR025105">
    <property type="entry name" value="DUF4010"/>
</dbReference>
<feature type="transmembrane region" description="Helical" evidence="1">
    <location>
        <begin position="151"/>
        <end position="170"/>
    </location>
</feature>
<feature type="transmembrane region" description="Helical" evidence="1">
    <location>
        <begin position="206"/>
        <end position="229"/>
    </location>
</feature>
<keyword evidence="1" id="KW-0472">Membrane</keyword>
<feature type="domain" description="MgtC/SapB/SrpB/YhiD N-terminal" evidence="2">
    <location>
        <begin position="15"/>
        <end position="139"/>
    </location>
</feature>
<dbReference type="Pfam" id="PF13194">
    <property type="entry name" value="DUF4010"/>
    <property type="match status" value="1"/>
</dbReference>
<dbReference type="OrthoDB" id="9813718at2"/>
<dbReference type="EMBL" id="FMTS01000003">
    <property type="protein sequence ID" value="SCW63704.1"/>
    <property type="molecule type" value="Genomic_DNA"/>
</dbReference>
<name>A0A1G4S3H7_9CAUL</name>
<organism evidence="4 5">
    <name type="scientific">Asticcacaulis taihuensis</name>
    <dbReference type="NCBI Taxonomy" id="260084"/>
    <lineage>
        <taxon>Bacteria</taxon>
        <taxon>Pseudomonadati</taxon>
        <taxon>Pseudomonadota</taxon>
        <taxon>Alphaproteobacteria</taxon>
        <taxon>Caulobacterales</taxon>
        <taxon>Caulobacteraceae</taxon>
        <taxon>Asticcacaulis</taxon>
    </lineage>
</organism>
<protein>
    <submittedName>
        <fullName evidence="4">Uncharacterized membrane protein, DUF4010 family</fullName>
    </submittedName>
</protein>
<feature type="transmembrane region" description="Helical" evidence="1">
    <location>
        <begin position="98"/>
        <end position="131"/>
    </location>
</feature>
<sequence length="427" mass="44050">MSWLLSALEPVQGVLLALALGLLIGVERGWSRRNDPDGSRVAGIRTFALLGLAGGLAGEVLQRISPVLAAILLGAAAATLLIGYVRRSRSGDDVSATSTVVGIITLGVGLASATGGGMLAGVVAAVTTLILSSRRQLHAWVNTLTETEMQAIARFALIALAILPILPDQAMGPFDAWNPRQIWMIVVVVSGFSFAGYVVARRLGASRGLVVLAAAGAMVSSTAVTAALANRLRKQEGPPDVLVAGIVTASAVMFLRVLILTAALAPFAFTGLALLVGPATALCIAWALWLLWRSRGDKAEASEALPLRNPFDLGPALLLAGLVLVLSGLARWLLNAFGETALATALALSGMFDVDSAIITMSVLPPESLDGRTAGMILAGPVMLNTIVKAVIAIAMGGRTGWRAGVPLLLSVATGGVTLPFLIWNLI</sequence>
<feature type="transmembrane region" description="Helical" evidence="1">
    <location>
        <begin position="12"/>
        <end position="30"/>
    </location>
</feature>
<feature type="transmembrane region" description="Helical" evidence="1">
    <location>
        <begin position="404"/>
        <end position="424"/>
    </location>
</feature>
<keyword evidence="1" id="KW-0812">Transmembrane</keyword>
<gene>
    <name evidence="4" type="ORF">SAMN02927928_2394</name>
</gene>
<keyword evidence="1" id="KW-1133">Transmembrane helix</keyword>
<dbReference type="AlphaFoldDB" id="A0A1G4S3H7"/>
<feature type="transmembrane region" description="Helical" evidence="1">
    <location>
        <begin position="67"/>
        <end position="86"/>
    </location>
</feature>
<evidence type="ECO:0000259" key="2">
    <source>
        <dbReference type="Pfam" id="PF02308"/>
    </source>
</evidence>
<dbReference type="RefSeq" id="WP_090648109.1">
    <property type="nucleotide sequence ID" value="NZ_CBCRYE010000001.1"/>
</dbReference>
<reference evidence="5" key="1">
    <citation type="submission" date="2016-10" db="EMBL/GenBank/DDBJ databases">
        <authorList>
            <person name="Varghese N."/>
            <person name="Submissions S."/>
        </authorList>
    </citation>
    <scope>NUCLEOTIDE SEQUENCE [LARGE SCALE GENOMIC DNA]</scope>
    <source>
        <strain evidence="5">CGMCC 1.3431</strain>
    </source>
</reference>
<dbReference type="PANTHER" id="PTHR39084">
    <property type="entry name" value="MEMBRANE PROTEIN-RELATED"/>
    <property type="match status" value="1"/>
</dbReference>
<dbReference type="PANTHER" id="PTHR39084:SF1">
    <property type="entry name" value="DUF4010 DOMAIN-CONTAINING PROTEIN"/>
    <property type="match status" value="1"/>
</dbReference>
<feature type="transmembrane region" description="Helical" evidence="1">
    <location>
        <begin position="182"/>
        <end position="200"/>
    </location>
</feature>
<feature type="transmembrane region" description="Helical" evidence="1">
    <location>
        <begin position="313"/>
        <end position="334"/>
    </location>
</feature>
<feature type="transmembrane region" description="Helical" evidence="1">
    <location>
        <begin position="376"/>
        <end position="398"/>
    </location>
</feature>
<proteinExistence type="predicted"/>
<feature type="transmembrane region" description="Helical" evidence="1">
    <location>
        <begin position="340"/>
        <end position="364"/>
    </location>
</feature>
<feature type="domain" description="DUF4010" evidence="3">
    <location>
        <begin position="187"/>
        <end position="397"/>
    </location>
</feature>
<evidence type="ECO:0000313" key="4">
    <source>
        <dbReference type="EMBL" id="SCW63704.1"/>
    </source>
</evidence>
<evidence type="ECO:0000256" key="1">
    <source>
        <dbReference type="SAM" id="Phobius"/>
    </source>
</evidence>
<dbReference type="InterPro" id="IPR049177">
    <property type="entry name" value="MgtC_SapB_SrpB_YhiD_N"/>
</dbReference>